<keyword evidence="2" id="KW-0813">Transport</keyword>
<dbReference type="Proteomes" id="UP000015106">
    <property type="component" value="Chromosome 2"/>
</dbReference>
<evidence type="ECO:0000256" key="1">
    <source>
        <dbReference type="ARBA" id="ARBA00004429"/>
    </source>
</evidence>
<dbReference type="AlphaFoldDB" id="A0A8R7PAU1"/>
<dbReference type="Pfam" id="PF03222">
    <property type="entry name" value="Trp_Tyr_perm"/>
    <property type="match status" value="1"/>
</dbReference>
<evidence type="ECO:0000256" key="8">
    <source>
        <dbReference type="SAM" id="Phobius"/>
    </source>
</evidence>
<evidence type="ECO:0000256" key="3">
    <source>
        <dbReference type="ARBA" id="ARBA00022475"/>
    </source>
</evidence>
<reference evidence="10" key="1">
    <citation type="journal article" date="2013" name="Nature">
        <title>Draft genome of the wheat A-genome progenitor Triticum urartu.</title>
        <authorList>
            <person name="Ling H.Q."/>
            <person name="Zhao S."/>
            <person name="Liu D."/>
            <person name="Wang J."/>
            <person name="Sun H."/>
            <person name="Zhang C."/>
            <person name="Fan H."/>
            <person name="Li D."/>
            <person name="Dong L."/>
            <person name="Tao Y."/>
            <person name="Gao C."/>
            <person name="Wu H."/>
            <person name="Li Y."/>
            <person name="Cui Y."/>
            <person name="Guo X."/>
            <person name="Zheng S."/>
            <person name="Wang B."/>
            <person name="Yu K."/>
            <person name="Liang Q."/>
            <person name="Yang W."/>
            <person name="Lou X."/>
            <person name="Chen J."/>
            <person name="Feng M."/>
            <person name="Jian J."/>
            <person name="Zhang X."/>
            <person name="Luo G."/>
            <person name="Jiang Y."/>
            <person name="Liu J."/>
            <person name="Wang Z."/>
            <person name="Sha Y."/>
            <person name="Zhang B."/>
            <person name="Wu H."/>
            <person name="Tang D."/>
            <person name="Shen Q."/>
            <person name="Xue P."/>
            <person name="Zou S."/>
            <person name="Wang X."/>
            <person name="Liu X."/>
            <person name="Wang F."/>
            <person name="Yang Y."/>
            <person name="An X."/>
            <person name="Dong Z."/>
            <person name="Zhang K."/>
            <person name="Zhang X."/>
            <person name="Luo M.C."/>
            <person name="Dvorak J."/>
            <person name="Tong Y."/>
            <person name="Wang J."/>
            <person name="Yang H."/>
            <person name="Li Z."/>
            <person name="Wang D."/>
            <person name="Zhang A."/>
            <person name="Wang J."/>
        </authorList>
    </citation>
    <scope>NUCLEOTIDE SEQUENCE</scope>
    <source>
        <strain evidence="10">cv. G1812</strain>
    </source>
</reference>
<organism evidence="9 10">
    <name type="scientific">Triticum urartu</name>
    <name type="common">Red wild einkorn</name>
    <name type="synonym">Crithodium urartu</name>
    <dbReference type="NCBI Taxonomy" id="4572"/>
    <lineage>
        <taxon>Eukaryota</taxon>
        <taxon>Viridiplantae</taxon>
        <taxon>Streptophyta</taxon>
        <taxon>Embryophyta</taxon>
        <taxon>Tracheophyta</taxon>
        <taxon>Spermatophyta</taxon>
        <taxon>Magnoliopsida</taxon>
        <taxon>Liliopsida</taxon>
        <taxon>Poales</taxon>
        <taxon>Poaceae</taxon>
        <taxon>BOP clade</taxon>
        <taxon>Pooideae</taxon>
        <taxon>Triticodae</taxon>
        <taxon>Triticeae</taxon>
        <taxon>Triticinae</taxon>
        <taxon>Triticum</taxon>
    </lineage>
</organism>
<evidence type="ECO:0008006" key="11">
    <source>
        <dbReference type="Google" id="ProtNLM"/>
    </source>
</evidence>
<keyword evidence="4" id="KW-0997">Cell inner membrane</keyword>
<proteinExistence type="predicted"/>
<keyword evidence="7 8" id="KW-0472">Membrane</keyword>
<accession>A0A8R7PAU1</accession>
<dbReference type="PANTHER" id="PTHR32195">
    <property type="entry name" value="OS07G0662800 PROTEIN"/>
    <property type="match status" value="1"/>
</dbReference>
<dbReference type="Gramene" id="TuG1812G0200001291.01.T06">
    <property type="protein sequence ID" value="TuG1812G0200001291.01.T06"/>
    <property type="gene ID" value="TuG1812G0200001291.01"/>
</dbReference>
<dbReference type="GO" id="GO:0003333">
    <property type="term" value="P:amino acid transmembrane transport"/>
    <property type="evidence" value="ECO:0007669"/>
    <property type="project" value="InterPro"/>
</dbReference>
<keyword evidence="6 8" id="KW-1133">Transmembrane helix</keyword>
<name>A0A8R7PAU1_TRIUA</name>
<evidence type="ECO:0000313" key="9">
    <source>
        <dbReference type="EnsemblPlants" id="TuG1812G0200001291.01.T05"/>
    </source>
</evidence>
<feature type="transmembrane region" description="Helical" evidence="8">
    <location>
        <begin position="81"/>
        <end position="100"/>
    </location>
</feature>
<dbReference type="InterPro" id="IPR018227">
    <property type="entry name" value="Amino_acid_transport_2"/>
</dbReference>
<dbReference type="Gramene" id="TuG1812G0200001291.01.T05">
    <property type="protein sequence ID" value="TuG1812G0200001291.01.T05"/>
    <property type="gene ID" value="TuG1812G0200001291.01"/>
</dbReference>
<keyword evidence="3" id="KW-1003">Cell membrane</keyword>
<dbReference type="PANTHER" id="PTHR32195:SF26">
    <property type="entry name" value="TRYPTOPHAN OR TYROSINE TRANSPORTER PROTEIN"/>
    <property type="match status" value="1"/>
</dbReference>
<gene>
    <name evidence="9" type="primary">LOC125535818</name>
</gene>
<dbReference type="EnsemblPlants" id="TuG1812G0200001291.01.T01">
    <property type="protein sequence ID" value="TuG1812G0200001291.01.T01"/>
    <property type="gene ID" value="TuG1812G0200001291.01"/>
</dbReference>
<evidence type="ECO:0000256" key="4">
    <source>
        <dbReference type="ARBA" id="ARBA00022519"/>
    </source>
</evidence>
<dbReference type="EnsemblPlants" id="TuG1812G0200001291.01.T06">
    <property type="protein sequence ID" value="TuG1812G0200001291.01.T06"/>
    <property type="gene ID" value="TuG1812G0200001291.01"/>
</dbReference>
<evidence type="ECO:0000256" key="7">
    <source>
        <dbReference type="ARBA" id="ARBA00023136"/>
    </source>
</evidence>
<evidence type="ECO:0000256" key="6">
    <source>
        <dbReference type="ARBA" id="ARBA00022989"/>
    </source>
</evidence>
<comment type="subcellular location">
    <subcellularLocation>
        <location evidence="1">Cell inner membrane</location>
        <topology evidence="1">Multi-pass membrane protein</topology>
    </subcellularLocation>
</comment>
<dbReference type="GO" id="GO:0005886">
    <property type="term" value="C:plasma membrane"/>
    <property type="evidence" value="ECO:0007669"/>
    <property type="project" value="UniProtKB-SubCell"/>
</dbReference>
<dbReference type="EnsemblPlants" id="TuG1812G0200001291.01.T05">
    <property type="protein sequence ID" value="TuG1812G0200001291.01.T05"/>
    <property type="gene ID" value="TuG1812G0200001291.01"/>
</dbReference>
<evidence type="ECO:0000313" key="10">
    <source>
        <dbReference type="Proteomes" id="UP000015106"/>
    </source>
</evidence>
<dbReference type="Gramene" id="TuG1812G0200001291.01.T01">
    <property type="protein sequence ID" value="TuG1812G0200001291.01.T01"/>
    <property type="gene ID" value="TuG1812G0200001291.01"/>
</dbReference>
<protein>
    <recommendedName>
        <fullName evidence="11">Tyrosine-specific transport protein</fullName>
    </recommendedName>
</protein>
<reference evidence="9" key="3">
    <citation type="submission" date="2022-06" db="UniProtKB">
        <authorList>
            <consortium name="EnsemblPlants"/>
        </authorList>
    </citation>
    <scope>IDENTIFICATION</scope>
</reference>
<sequence length="187" mass="19754">MAAAALQCCPLLSSPPASSILPPSSVRTPAVSRTGEARRRLQRCRCSQSAEGRSPGSSPPQLERLFSNVNQATMKHEPGSITGSVFLVAGTTVGAGILAIPAVTQEAGFLASAVTCVFCWTYMVVTGLLVAEVNVNTMCELGSGSVSLVSMAKRTLGTAGVRTVWYDKFNTAEVYLCIRPPNRNWDS</sequence>
<evidence type="ECO:0000256" key="2">
    <source>
        <dbReference type="ARBA" id="ARBA00022448"/>
    </source>
</evidence>
<evidence type="ECO:0000256" key="5">
    <source>
        <dbReference type="ARBA" id="ARBA00022692"/>
    </source>
</evidence>
<reference evidence="9" key="2">
    <citation type="submission" date="2018-03" db="EMBL/GenBank/DDBJ databases">
        <title>The Triticum urartu genome reveals the dynamic nature of wheat genome evolution.</title>
        <authorList>
            <person name="Ling H."/>
            <person name="Ma B."/>
            <person name="Shi X."/>
            <person name="Liu H."/>
            <person name="Dong L."/>
            <person name="Sun H."/>
            <person name="Cao Y."/>
            <person name="Gao Q."/>
            <person name="Zheng S."/>
            <person name="Li Y."/>
            <person name="Yu Y."/>
            <person name="Du H."/>
            <person name="Qi M."/>
            <person name="Li Y."/>
            <person name="Yu H."/>
            <person name="Cui Y."/>
            <person name="Wang N."/>
            <person name="Chen C."/>
            <person name="Wu H."/>
            <person name="Zhao Y."/>
            <person name="Zhang J."/>
            <person name="Li Y."/>
            <person name="Zhou W."/>
            <person name="Zhang B."/>
            <person name="Hu W."/>
            <person name="Eijk M."/>
            <person name="Tang J."/>
            <person name="Witsenboer H."/>
            <person name="Zhao S."/>
            <person name="Li Z."/>
            <person name="Zhang A."/>
            <person name="Wang D."/>
            <person name="Liang C."/>
        </authorList>
    </citation>
    <scope>NUCLEOTIDE SEQUENCE [LARGE SCALE GENOMIC DNA]</scope>
    <source>
        <strain evidence="9">cv. G1812</strain>
    </source>
</reference>
<keyword evidence="5 8" id="KW-0812">Transmembrane</keyword>
<keyword evidence="10" id="KW-1185">Reference proteome</keyword>
<feature type="transmembrane region" description="Helical" evidence="8">
    <location>
        <begin position="107"/>
        <end position="131"/>
    </location>
</feature>